<dbReference type="GO" id="GO:0046872">
    <property type="term" value="F:metal ion binding"/>
    <property type="evidence" value="ECO:0007669"/>
    <property type="project" value="UniProtKB-KW"/>
</dbReference>
<keyword evidence="12 16" id="KW-0411">Iron-sulfur</keyword>
<evidence type="ECO:0000256" key="11">
    <source>
        <dbReference type="ARBA" id="ARBA00023004"/>
    </source>
</evidence>
<evidence type="ECO:0000256" key="2">
    <source>
        <dbReference type="ARBA" id="ARBA00001966"/>
    </source>
</evidence>
<keyword evidence="11 16" id="KW-0408">Iron</keyword>
<evidence type="ECO:0000259" key="17">
    <source>
        <dbReference type="SMART" id="SM00928"/>
    </source>
</evidence>
<dbReference type="Pfam" id="PF01512">
    <property type="entry name" value="Complex1_51K"/>
    <property type="match status" value="1"/>
</dbReference>
<dbReference type="FunFam" id="1.20.1440.230:FF:000002">
    <property type="entry name" value="NADH-quinone oxidoreductase subunit F"/>
    <property type="match status" value="1"/>
</dbReference>
<evidence type="ECO:0000313" key="19">
    <source>
        <dbReference type="Proteomes" id="UP000683585"/>
    </source>
</evidence>
<dbReference type="GO" id="GO:0008137">
    <property type="term" value="F:NADH dehydrogenase (ubiquinone) activity"/>
    <property type="evidence" value="ECO:0007669"/>
    <property type="project" value="InterPro"/>
</dbReference>
<evidence type="ECO:0000256" key="8">
    <source>
        <dbReference type="ARBA" id="ARBA00022719"/>
    </source>
</evidence>
<dbReference type="InterPro" id="IPR001949">
    <property type="entry name" value="NADH-UbQ_OxRdtase_51kDa_CS"/>
</dbReference>
<dbReference type="GO" id="GO:0048038">
    <property type="term" value="F:quinone binding"/>
    <property type="evidence" value="ECO:0007669"/>
    <property type="project" value="UniProtKB-KW"/>
</dbReference>
<dbReference type="GO" id="GO:0016491">
    <property type="term" value="F:oxidoreductase activity"/>
    <property type="evidence" value="ECO:0007669"/>
    <property type="project" value="UniProtKB-KW"/>
</dbReference>
<evidence type="ECO:0000256" key="12">
    <source>
        <dbReference type="ARBA" id="ARBA00023014"/>
    </source>
</evidence>
<keyword evidence="8 16" id="KW-0874">Quinone</keyword>
<accession>A0A8E4EYL1</accession>
<comment type="cofactor">
    <cofactor evidence="1 16">
        <name>FMN</name>
        <dbReference type="ChEBI" id="CHEBI:58210"/>
    </cofactor>
</comment>
<keyword evidence="6 16" id="KW-0285">Flavoprotein</keyword>
<gene>
    <name evidence="18" type="primary">nuoF</name>
    <name evidence="18" type="ORF">PROFFT_A_04930</name>
</gene>
<dbReference type="RefSeq" id="WP_216782290.1">
    <property type="nucleotide sequence ID" value="NZ_LR890047.1"/>
</dbReference>
<comment type="subunit">
    <text evidence="14">Composed of 13 different subunits. Subunits NuoCD, E, F, and G constitute the peripheral sector of the complex.</text>
</comment>
<dbReference type="NCBIfam" id="TIGR01959">
    <property type="entry name" value="nuoF_fam"/>
    <property type="match status" value="1"/>
</dbReference>
<dbReference type="Pfam" id="PF10589">
    <property type="entry name" value="NADH_4Fe-4S"/>
    <property type="match status" value="1"/>
</dbReference>
<dbReference type="FunFam" id="3.40.50.11540:FF:000001">
    <property type="entry name" value="NADH dehydrogenase [ubiquinone] flavoprotein 1, mitochondrial"/>
    <property type="match status" value="1"/>
</dbReference>
<comment type="cofactor">
    <cofactor evidence="2 16">
        <name>[4Fe-4S] cluster</name>
        <dbReference type="ChEBI" id="CHEBI:49883"/>
    </cofactor>
</comment>
<evidence type="ECO:0000313" key="18">
    <source>
        <dbReference type="EMBL" id="CAD6511522.1"/>
    </source>
</evidence>
<dbReference type="NCBIfam" id="NF010120">
    <property type="entry name" value="PRK13596.1"/>
    <property type="match status" value="1"/>
</dbReference>
<dbReference type="SMART" id="SM00928">
    <property type="entry name" value="NADH_4Fe-4S"/>
    <property type="match status" value="1"/>
</dbReference>
<dbReference type="PANTHER" id="PTHR43578:SF3">
    <property type="entry name" value="NADH-QUINONE OXIDOREDUCTASE SUBUNIT F"/>
    <property type="match status" value="1"/>
</dbReference>
<dbReference type="GO" id="GO:0010181">
    <property type="term" value="F:FMN binding"/>
    <property type="evidence" value="ECO:0007669"/>
    <property type="project" value="InterPro"/>
</dbReference>
<keyword evidence="19" id="KW-1185">Reference proteome</keyword>
<dbReference type="PANTHER" id="PTHR43578">
    <property type="entry name" value="NADH-QUINONE OXIDOREDUCTASE SUBUNIT F"/>
    <property type="match status" value="1"/>
</dbReference>
<evidence type="ECO:0000256" key="9">
    <source>
        <dbReference type="ARBA" id="ARBA00022723"/>
    </source>
</evidence>
<organism evidence="18 19">
    <name type="scientific">Candidatus Profftia tarda</name>
    <dbReference type="NCBI Taxonomy" id="1177216"/>
    <lineage>
        <taxon>Bacteria</taxon>
        <taxon>Pseudomonadati</taxon>
        <taxon>Pseudomonadota</taxon>
        <taxon>Gammaproteobacteria</taxon>
        <taxon>Enterobacterales</taxon>
        <taxon>Enterobacteriaceae</taxon>
        <taxon>Candidatus Profftia</taxon>
    </lineage>
</organism>
<reference evidence="18" key="1">
    <citation type="submission" date="2020-10" db="EMBL/GenBank/DDBJ databases">
        <authorList>
            <person name="Szabo G."/>
        </authorList>
    </citation>
    <scope>NUCLEOTIDE SEQUENCE</scope>
    <source>
        <strain evidence="18">PROFFT</strain>
    </source>
</reference>
<proteinExistence type="inferred from homology"/>
<keyword evidence="5 16" id="KW-0004">4Fe-4S</keyword>
<name>A0A8E4EYL1_9ENTR</name>
<dbReference type="GO" id="GO:0051287">
    <property type="term" value="F:NAD binding"/>
    <property type="evidence" value="ECO:0007669"/>
    <property type="project" value="UniProtKB-UniRule"/>
</dbReference>
<dbReference type="PROSITE" id="PS00645">
    <property type="entry name" value="COMPLEX1_51K_2"/>
    <property type="match status" value="1"/>
</dbReference>
<dbReference type="InterPro" id="IPR019575">
    <property type="entry name" value="Nuop51_4Fe4S-bd"/>
</dbReference>
<evidence type="ECO:0000256" key="6">
    <source>
        <dbReference type="ARBA" id="ARBA00022630"/>
    </source>
</evidence>
<dbReference type="PROSITE" id="PS00644">
    <property type="entry name" value="COMPLEX1_51K_1"/>
    <property type="match status" value="1"/>
</dbReference>
<evidence type="ECO:0000256" key="16">
    <source>
        <dbReference type="RuleBase" id="RU364066"/>
    </source>
</evidence>
<keyword evidence="10" id="KW-1278">Translocase</keyword>
<dbReference type="NCBIfam" id="NF008436">
    <property type="entry name" value="PRK11278.1"/>
    <property type="match status" value="1"/>
</dbReference>
<sequence length="453" mass="50136">MTITSSLFLNRSPESHPLTWRLRHDKQPVWINEYCGKSGYQGAKKALKSMSHNAVINLVKDAGLKGRGGAGFLTGIKWSLMPNDESMNIRYLLCNADEMEPGTYKDRMLMEQMPHLLLEGMLIAAFALKAYRGYIFLRGEYINALINLRKAIQEAEIAGLLGKNILNSGFNFEIFVHSGAGRYICGEETALINSLEGRRANPRSKPPFPASFGVWGKPTCVNNVETLCNVPAIIEHGVDWYRSLSINGSTDAGTKLMGFSGRVKNPGLWELPFGTVVREIFENYAGGMRDGLTLKAWLPGGAGTDFLIGKHLDLPMDFDNIGKAGSRLGTALSIAVDNKISMVSLVRNLEEFFARESCGWCTPCRDGLPWIVKILRALELREGQLGDIEMLEQLCRHLGPGRTFCAHAPGAVEPLQSAIKYFREEFEAGIIIKHSGNMGTIKGIQPNLLKSRW</sequence>
<dbReference type="Proteomes" id="UP000683585">
    <property type="component" value="Chromosome"/>
</dbReference>
<evidence type="ECO:0000256" key="4">
    <source>
        <dbReference type="ARBA" id="ARBA00019901"/>
    </source>
</evidence>
<comment type="similarity">
    <text evidence="3 16">Belongs to the complex I 51 kDa subunit family.</text>
</comment>
<protein>
    <recommendedName>
        <fullName evidence="4 16">NADH-quinone oxidoreductase subunit F</fullName>
        <ecNumber evidence="16">7.1.1.-</ecNumber>
    </recommendedName>
</protein>
<keyword evidence="7 16" id="KW-0288">FMN</keyword>
<evidence type="ECO:0000256" key="10">
    <source>
        <dbReference type="ARBA" id="ARBA00022967"/>
    </source>
</evidence>
<evidence type="ECO:0000256" key="13">
    <source>
        <dbReference type="ARBA" id="ARBA00023027"/>
    </source>
</evidence>
<feature type="domain" description="NADH-ubiquinone oxidoreductase 51kDa subunit iron-sulphur binding" evidence="17">
    <location>
        <begin position="343"/>
        <end position="388"/>
    </location>
</feature>
<dbReference type="FunFam" id="3.10.20.600:FF:000002">
    <property type="entry name" value="NADH-quinone oxidoreductase subunit F"/>
    <property type="match status" value="1"/>
</dbReference>
<dbReference type="AlphaFoldDB" id="A0A8E4EYL1"/>
<keyword evidence="13 16" id="KW-0520">NAD</keyword>
<evidence type="ECO:0000256" key="14">
    <source>
        <dbReference type="ARBA" id="ARBA00026021"/>
    </source>
</evidence>
<evidence type="ECO:0000256" key="5">
    <source>
        <dbReference type="ARBA" id="ARBA00022485"/>
    </source>
</evidence>
<evidence type="ECO:0000256" key="7">
    <source>
        <dbReference type="ARBA" id="ARBA00022643"/>
    </source>
</evidence>
<comment type="catalytic activity">
    <reaction evidence="15 16">
        <text>a quinone + NADH + 5 H(+)(in) = a quinol + NAD(+) + 4 H(+)(out)</text>
        <dbReference type="Rhea" id="RHEA:57888"/>
        <dbReference type="ChEBI" id="CHEBI:15378"/>
        <dbReference type="ChEBI" id="CHEBI:24646"/>
        <dbReference type="ChEBI" id="CHEBI:57540"/>
        <dbReference type="ChEBI" id="CHEBI:57945"/>
        <dbReference type="ChEBI" id="CHEBI:132124"/>
    </reaction>
</comment>
<evidence type="ECO:0000256" key="15">
    <source>
        <dbReference type="ARBA" id="ARBA00047712"/>
    </source>
</evidence>
<dbReference type="KEGG" id="ptf:PROFFT_A_04930"/>
<comment type="function">
    <text evidence="16">NDH-1 shuttles electrons from NADH, via FMN and iron-sulfur (Fe-S) centers, to quinones in the respiratory chain.</text>
</comment>
<dbReference type="InterPro" id="IPR011538">
    <property type="entry name" value="Nuo51_FMN-bd"/>
</dbReference>
<dbReference type="GO" id="GO:0051539">
    <property type="term" value="F:4 iron, 4 sulfur cluster binding"/>
    <property type="evidence" value="ECO:0007669"/>
    <property type="project" value="UniProtKB-UniRule"/>
</dbReference>
<dbReference type="InterPro" id="IPR011537">
    <property type="entry name" value="NADH-UbQ_OxRdtase_suF"/>
</dbReference>
<evidence type="ECO:0000256" key="1">
    <source>
        <dbReference type="ARBA" id="ARBA00001917"/>
    </source>
</evidence>
<dbReference type="EMBL" id="LR890047">
    <property type="protein sequence ID" value="CAD6511522.1"/>
    <property type="molecule type" value="Genomic_DNA"/>
</dbReference>
<keyword evidence="18" id="KW-0560">Oxidoreductase</keyword>
<dbReference type="EC" id="7.1.1.-" evidence="16"/>
<keyword evidence="9 16" id="KW-0479">Metal-binding</keyword>
<evidence type="ECO:0000256" key="3">
    <source>
        <dbReference type="ARBA" id="ARBA00007523"/>
    </source>
</evidence>